<evidence type="ECO:0000259" key="3">
    <source>
        <dbReference type="PROSITE" id="PS51677"/>
    </source>
</evidence>
<protein>
    <submittedName>
        <fullName evidence="4">Polysaccharide deacetylase family protein</fullName>
    </submittedName>
</protein>
<evidence type="ECO:0000313" key="4">
    <source>
        <dbReference type="EMBL" id="MFC5408194.1"/>
    </source>
</evidence>
<dbReference type="PROSITE" id="PS51677">
    <property type="entry name" value="NODB"/>
    <property type="match status" value="1"/>
</dbReference>
<feature type="domain" description="NodB homology" evidence="3">
    <location>
        <begin position="26"/>
        <end position="202"/>
    </location>
</feature>
<keyword evidence="1" id="KW-0479">Metal-binding</keyword>
<dbReference type="SUPFAM" id="SSF88713">
    <property type="entry name" value="Glycoside hydrolase/deacetylase"/>
    <property type="match status" value="1"/>
</dbReference>
<organism evidence="4 5">
    <name type="scientific">Larkinella bovis</name>
    <dbReference type="NCBI Taxonomy" id="683041"/>
    <lineage>
        <taxon>Bacteria</taxon>
        <taxon>Pseudomonadati</taxon>
        <taxon>Bacteroidota</taxon>
        <taxon>Cytophagia</taxon>
        <taxon>Cytophagales</taxon>
        <taxon>Spirosomataceae</taxon>
        <taxon>Larkinella</taxon>
    </lineage>
</organism>
<dbReference type="InterPro" id="IPR002509">
    <property type="entry name" value="NODB_dom"/>
</dbReference>
<dbReference type="InterPro" id="IPR011330">
    <property type="entry name" value="Glyco_hydro/deAcase_b/a-brl"/>
</dbReference>
<gene>
    <name evidence="4" type="ORF">ACFPMF_02650</name>
</gene>
<keyword evidence="5" id="KW-1185">Reference proteome</keyword>
<accession>A0ABW0I4F4</accession>
<evidence type="ECO:0000256" key="1">
    <source>
        <dbReference type="ARBA" id="ARBA00022723"/>
    </source>
</evidence>
<dbReference type="PANTHER" id="PTHR10587:SF133">
    <property type="entry name" value="CHITIN DEACETYLASE 1-RELATED"/>
    <property type="match status" value="1"/>
</dbReference>
<dbReference type="Proteomes" id="UP001596106">
    <property type="component" value="Unassembled WGS sequence"/>
</dbReference>
<dbReference type="CDD" id="cd10959">
    <property type="entry name" value="CE4_NodB_like_3"/>
    <property type="match status" value="1"/>
</dbReference>
<dbReference type="RefSeq" id="WP_379840879.1">
    <property type="nucleotide sequence ID" value="NZ_JBHSMA010000001.1"/>
</dbReference>
<dbReference type="PANTHER" id="PTHR10587">
    <property type="entry name" value="GLYCOSYL TRANSFERASE-RELATED"/>
    <property type="match status" value="1"/>
</dbReference>
<reference evidence="5" key="1">
    <citation type="journal article" date="2019" name="Int. J. Syst. Evol. Microbiol.">
        <title>The Global Catalogue of Microorganisms (GCM) 10K type strain sequencing project: providing services to taxonomists for standard genome sequencing and annotation.</title>
        <authorList>
            <consortium name="The Broad Institute Genomics Platform"/>
            <consortium name="The Broad Institute Genome Sequencing Center for Infectious Disease"/>
            <person name="Wu L."/>
            <person name="Ma J."/>
        </authorList>
    </citation>
    <scope>NUCLEOTIDE SEQUENCE [LARGE SCALE GENOMIC DNA]</scope>
    <source>
        <strain evidence="5">CCUG 55250</strain>
    </source>
</reference>
<evidence type="ECO:0000313" key="5">
    <source>
        <dbReference type="Proteomes" id="UP001596106"/>
    </source>
</evidence>
<evidence type="ECO:0000256" key="2">
    <source>
        <dbReference type="ARBA" id="ARBA00022801"/>
    </source>
</evidence>
<proteinExistence type="predicted"/>
<sequence>MFLHKTNFLLRTLFPRYQWRVSTPEKVIYLTFDDGPIPEVTEFVIDTLKQFQARATFFCIGDNVRKHPGIFQRVQQEGHSIGNHTFNHLNGWKTDDASYLANFRQCQQQLGIPTRLFRPPYGRMKRSQGTEILKSHDVIMWDVLTGDFSQSLKPDVILQKTLNYTEPGSIVLFHDSIKAWPRMSYTLPRTLAHFSEKGYRFESLPQTPLHS</sequence>
<dbReference type="EMBL" id="JBHSMA010000001">
    <property type="protein sequence ID" value="MFC5408194.1"/>
    <property type="molecule type" value="Genomic_DNA"/>
</dbReference>
<keyword evidence="2" id="KW-0378">Hydrolase</keyword>
<dbReference type="InterPro" id="IPR050248">
    <property type="entry name" value="Polysacc_deacetylase_ArnD"/>
</dbReference>
<name>A0ABW0I4F4_9BACT</name>
<dbReference type="Pfam" id="PF01522">
    <property type="entry name" value="Polysacc_deac_1"/>
    <property type="match status" value="1"/>
</dbReference>
<dbReference type="Gene3D" id="3.20.20.370">
    <property type="entry name" value="Glycoside hydrolase/deacetylase"/>
    <property type="match status" value="1"/>
</dbReference>
<comment type="caution">
    <text evidence="4">The sequence shown here is derived from an EMBL/GenBank/DDBJ whole genome shotgun (WGS) entry which is preliminary data.</text>
</comment>